<sequence>MCATMGYDGAFYLIDDDEDASSMLSIVEKNTGAHVITPNNFRRPIYLDDLSDDEDLHVAQLKHVSRHFKPSYLEDENPLEALIRKEKEKDLVEEKDEETEEKKKEEIEEDPKEKDIEEDLEDGNSEEELLEDDNDSEGCDEGSQKRSRVEDFDLDFDVLCYRRCSYIRAQLLFPITNREFILILMSKLTVFFYRHMVSVKNIDLSHMKRHGFEVNAYRLQERRPHVNPQGEMANRRILTRIDKPLSVVYDRLSKKGILQVKSYVYSLPPHGTDMRQYCSYYHQYGHRKDVCYDLKCAIQDLID</sequence>
<feature type="region of interest" description="Disordered" evidence="1">
    <location>
        <begin position="90"/>
        <end position="144"/>
    </location>
</feature>
<reference evidence="2" key="2">
    <citation type="submission" date="2021-03" db="UniProtKB">
        <authorList>
            <consortium name="EnsemblPlants"/>
        </authorList>
    </citation>
    <scope>IDENTIFICATION</scope>
</reference>
<dbReference type="Proteomes" id="UP000596660">
    <property type="component" value="Unplaced"/>
</dbReference>
<feature type="compositionally biased region" description="Acidic residues" evidence="1">
    <location>
        <begin position="116"/>
        <end position="140"/>
    </location>
</feature>
<evidence type="ECO:0000313" key="2">
    <source>
        <dbReference type="EnsemblPlants" id="AUR62022507-RA:cds"/>
    </source>
</evidence>
<keyword evidence="3" id="KW-1185">Reference proteome</keyword>
<dbReference type="Gramene" id="AUR62022507-RA">
    <property type="protein sequence ID" value="AUR62022507-RA:cds"/>
    <property type="gene ID" value="AUR62022507"/>
</dbReference>
<feature type="compositionally biased region" description="Basic and acidic residues" evidence="1">
    <location>
        <begin position="100"/>
        <end position="115"/>
    </location>
</feature>
<protein>
    <submittedName>
        <fullName evidence="2">Uncharacterized protein</fullName>
    </submittedName>
</protein>
<name>A0A803M2Q9_CHEQI</name>
<reference evidence="2" key="1">
    <citation type="journal article" date="2017" name="Nature">
        <title>The genome of Chenopodium quinoa.</title>
        <authorList>
            <person name="Jarvis D.E."/>
            <person name="Ho Y.S."/>
            <person name="Lightfoot D.J."/>
            <person name="Schmoeckel S.M."/>
            <person name="Li B."/>
            <person name="Borm T.J.A."/>
            <person name="Ohyanagi H."/>
            <person name="Mineta K."/>
            <person name="Michell C.T."/>
            <person name="Saber N."/>
            <person name="Kharbatia N.M."/>
            <person name="Rupper R.R."/>
            <person name="Sharp A.R."/>
            <person name="Dally N."/>
            <person name="Boughton B.A."/>
            <person name="Woo Y.H."/>
            <person name="Gao G."/>
            <person name="Schijlen E.G.W.M."/>
            <person name="Guo X."/>
            <person name="Momin A.A."/>
            <person name="Negrao S."/>
            <person name="Al-Babili S."/>
            <person name="Gehring C."/>
            <person name="Roessner U."/>
            <person name="Jung C."/>
            <person name="Murphy K."/>
            <person name="Arold S.T."/>
            <person name="Gojobori T."/>
            <person name="van der Linden C.G."/>
            <person name="van Loo E.N."/>
            <person name="Jellen E.N."/>
            <person name="Maughan P.J."/>
            <person name="Tester M."/>
        </authorList>
    </citation>
    <scope>NUCLEOTIDE SEQUENCE [LARGE SCALE GENOMIC DNA]</scope>
    <source>
        <strain evidence="2">cv. PI 614886</strain>
    </source>
</reference>
<dbReference type="EnsemblPlants" id="AUR62022507-RA">
    <property type="protein sequence ID" value="AUR62022507-RA:cds"/>
    <property type="gene ID" value="AUR62022507"/>
</dbReference>
<proteinExistence type="predicted"/>
<evidence type="ECO:0000256" key="1">
    <source>
        <dbReference type="SAM" id="MobiDB-lite"/>
    </source>
</evidence>
<accession>A0A803M2Q9</accession>
<organism evidence="2 3">
    <name type="scientific">Chenopodium quinoa</name>
    <name type="common">Quinoa</name>
    <dbReference type="NCBI Taxonomy" id="63459"/>
    <lineage>
        <taxon>Eukaryota</taxon>
        <taxon>Viridiplantae</taxon>
        <taxon>Streptophyta</taxon>
        <taxon>Embryophyta</taxon>
        <taxon>Tracheophyta</taxon>
        <taxon>Spermatophyta</taxon>
        <taxon>Magnoliopsida</taxon>
        <taxon>eudicotyledons</taxon>
        <taxon>Gunneridae</taxon>
        <taxon>Pentapetalae</taxon>
        <taxon>Caryophyllales</taxon>
        <taxon>Chenopodiaceae</taxon>
        <taxon>Chenopodioideae</taxon>
        <taxon>Atripliceae</taxon>
        <taxon>Chenopodium</taxon>
    </lineage>
</organism>
<evidence type="ECO:0000313" key="3">
    <source>
        <dbReference type="Proteomes" id="UP000596660"/>
    </source>
</evidence>
<dbReference type="AlphaFoldDB" id="A0A803M2Q9"/>